<dbReference type="Proteomes" id="UP000246569">
    <property type="component" value="Unassembled WGS sequence"/>
</dbReference>
<dbReference type="PANTHER" id="PTHR39335">
    <property type="entry name" value="BLL4220 PROTEIN"/>
    <property type="match status" value="1"/>
</dbReference>
<feature type="chain" id="PRO_5016299757" evidence="1">
    <location>
        <begin position="21"/>
        <end position="126"/>
    </location>
</feature>
<feature type="signal peptide" evidence="1">
    <location>
        <begin position="1"/>
        <end position="20"/>
    </location>
</feature>
<keyword evidence="3" id="KW-1185">Reference proteome</keyword>
<dbReference type="PROSITE" id="PS51257">
    <property type="entry name" value="PROKAR_LIPOPROTEIN"/>
    <property type="match status" value="1"/>
</dbReference>
<organism evidence="2 3">
    <name type="scientific">Plasticicumulans acidivorans</name>
    <dbReference type="NCBI Taxonomy" id="886464"/>
    <lineage>
        <taxon>Bacteria</taxon>
        <taxon>Pseudomonadati</taxon>
        <taxon>Pseudomonadota</taxon>
        <taxon>Gammaproteobacteria</taxon>
        <taxon>Candidatus Competibacteraceae</taxon>
        <taxon>Plasticicumulans</taxon>
    </lineage>
</organism>
<dbReference type="EMBL" id="QGTJ01000009">
    <property type="protein sequence ID" value="PWV59824.1"/>
    <property type="molecule type" value="Genomic_DNA"/>
</dbReference>
<name>A0A317MS09_9GAMM</name>
<comment type="caution">
    <text evidence="2">The sequence shown here is derived from an EMBL/GenBank/DDBJ whole genome shotgun (WGS) entry which is preliminary data.</text>
</comment>
<dbReference type="AlphaFoldDB" id="A0A317MS09"/>
<dbReference type="PANTHER" id="PTHR39335:SF1">
    <property type="entry name" value="BLL4220 PROTEIN"/>
    <property type="match status" value="1"/>
</dbReference>
<evidence type="ECO:0000313" key="2">
    <source>
        <dbReference type="EMBL" id="PWV59824.1"/>
    </source>
</evidence>
<gene>
    <name evidence="2" type="ORF">C7443_10977</name>
</gene>
<dbReference type="InterPro" id="IPR005297">
    <property type="entry name" value="Lipoprotein_repeat"/>
</dbReference>
<accession>A0A317MS09</accession>
<dbReference type="Pfam" id="PF03640">
    <property type="entry name" value="Lipoprotein_15"/>
    <property type="match status" value="2"/>
</dbReference>
<reference evidence="2 3" key="1">
    <citation type="submission" date="2018-05" db="EMBL/GenBank/DDBJ databases">
        <title>Genomic Encyclopedia of Type Strains, Phase IV (KMG-IV): sequencing the most valuable type-strain genomes for metagenomic binning, comparative biology and taxonomic classification.</title>
        <authorList>
            <person name="Goeker M."/>
        </authorList>
    </citation>
    <scope>NUCLEOTIDE SEQUENCE [LARGE SCALE GENOMIC DNA]</scope>
    <source>
        <strain evidence="2 3">DSM 23606</strain>
    </source>
</reference>
<evidence type="ECO:0000256" key="1">
    <source>
        <dbReference type="SAM" id="SignalP"/>
    </source>
</evidence>
<protein>
    <submittedName>
        <fullName evidence="2">Putative lipoprotein with Yx(FWY)xxD motif</fullName>
    </submittedName>
</protein>
<keyword evidence="2" id="KW-0449">Lipoprotein</keyword>
<dbReference type="RefSeq" id="WP_110019433.1">
    <property type="nucleotide sequence ID" value="NZ_QGTJ01000009.1"/>
</dbReference>
<sequence>MRAHPIAFVAALGFAMTACAGTPGAGMLTSADGRTLYTFDQDTDGSSHCQQAPCSTNWPPYSVEAGAPQPAGLTMIKRDDGSQQWALGGKPLYFFAGDRKPGDAFGDGLKGVWHVARKASSGGYSY</sequence>
<dbReference type="OrthoDB" id="9800666at2"/>
<keyword evidence="1" id="KW-0732">Signal</keyword>
<proteinExistence type="predicted"/>
<dbReference type="GO" id="GO:0043448">
    <property type="term" value="P:alkane catabolic process"/>
    <property type="evidence" value="ECO:0007669"/>
    <property type="project" value="TreeGrafter"/>
</dbReference>
<evidence type="ECO:0000313" key="3">
    <source>
        <dbReference type="Proteomes" id="UP000246569"/>
    </source>
</evidence>
<dbReference type="PIRSF" id="PIRSF029720">
    <property type="entry name" value="UCP029720"/>
    <property type="match status" value="1"/>
</dbReference>
<dbReference type="InterPro" id="IPR014558">
    <property type="entry name" value="UCP029720"/>
</dbReference>